<evidence type="ECO:0000313" key="2">
    <source>
        <dbReference type="EMBL" id="EJW80492.1"/>
    </source>
</evidence>
<accession>J9ETN8</accession>
<reference evidence="3" key="1">
    <citation type="submission" date="2012-08" db="EMBL/GenBank/DDBJ databases">
        <title>The Genome Sequence of Wuchereria bancrofti.</title>
        <authorList>
            <person name="Nutman T.B."/>
            <person name="Fink D.L."/>
            <person name="Russ C."/>
            <person name="Young S."/>
            <person name="Zeng Q."/>
            <person name="Koehrsen M."/>
            <person name="Alvarado L."/>
            <person name="Berlin A."/>
            <person name="Chapman S.B."/>
            <person name="Chen Z."/>
            <person name="Freedman E."/>
            <person name="Gellesch M."/>
            <person name="Goldberg J."/>
            <person name="Griggs A."/>
            <person name="Gujja S."/>
            <person name="Heilman E.R."/>
            <person name="Heiman D."/>
            <person name="Hepburn T."/>
            <person name="Howarth C."/>
            <person name="Jen D."/>
            <person name="Larson L."/>
            <person name="Lewis B."/>
            <person name="Mehta T."/>
            <person name="Park D."/>
            <person name="Pearson M."/>
            <person name="Roberts A."/>
            <person name="Saif S."/>
            <person name="Shea T."/>
            <person name="Shenoy N."/>
            <person name="Sisk P."/>
            <person name="Stolte C."/>
            <person name="Sykes S."/>
            <person name="Walk T."/>
            <person name="White J."/>
            <person name="Yandava C."/>
            <person name="Haas B."/>
            <person name="Henn M.R."/>
            <person name="Nusbaum C."/>
            <person name="Birren B."/>
        </authorList>
    </citation>
    <scope>NUCLEOTIDE SEQUENCE [LARGE SCALE GENOMIC DNA]</scope>
    <source>
        <strain evidence="3">NA</strain>
    </source>
</reference>
<organism evidence="2 3">
    <name type="scientific">Wuchereria bancrofti</name>
    <dbReference type="NCBI Taxonomy" id="6293"/>
    <lineage>
        <taxon>Eukaryota</taxon>
        <taxon>Metazoa</taxon>
        <taxon>Ecdysozoa</taxon>
        <taxon>Nematoda</taxon>
        <taxon>Chromadorea</taxon>
        <taxon>Rhabditida</taxon>
        <taxon>Spirurina</taxon>
        <taxon>Spiruromorpha</taxon>
        <taxon>Filarioidea</taxon>
        <taxon>Onchocercidae</taxon>
        <taxon>Wuchereria</taxon>
    </lineage>
</organism>
<dbReference type="EMBL" id="ADBV01004463">
    <property type="protein sequence ID" value="EJW80492.1"/>
    <property type="molecule type" value="Genomic_DNA"/>
</dbReference>
<dbReference type="Proteomes" id="UP000004810">
    <property type="component" value="Unassembled WGS sequence"/>
</dbReference>
<evidence type="ECO:0000313" key="3">
    <source>
        <dbReference type="Proteomes" id="UP000004810"/>
    </source>
</evidence>
<gene>
    <name evidence="2" type="ORF">WUBG_08599</name>
</gene>
<sequence>MLQQPVSRELRSFQSLSRFSGPRGLLSRRQSNSRRYLQSRRRTTEAYVGDSQVLSALGPGPSTEYRGFLPTRKKTFSLSMEVSPLRPWRDSMEDDYQKQTQVGWDSEADIINDECELSYPGYSQTGSALYCLRQAIYHVHARYG</sequence>
<evidence type="ECO:0000256" key="1">
    <source>
        <dbReference type="SAM" id="MobiDB-lite"/>
    </source>
</evidence>
<dbReference type="AlphaFoldDB" id="J9ETN8"/>
<name>J9ETN8_WUCBA</name>
<protein>
    <submittedName>
        <fullName evidence="2">Uncharacterized protein</fullName>
    </submittedName>
</protein>
<proteinExistence type="predicted"/>
<comment type="caution">
    <text evidence="2">The sequence shown here is derived from an EMBL/GenBank/DDBJ whole genome shotgun (WGS) entry which is preliminary data.</text>
</comment>
<feature type="region of interest" description="Disordered" evidence="1">
    <location>
        <begin position="21"/>
        <end position="43"/>
    </location>
</feature>